<feature type="transmembrane region" description="Helical" evidence="1">
    <location>
        <begin position="21"/>
        <end position="41"/>
    </location>
</feature>
<dbReference type="AlphaFoldDB" id="A0A7C4A020"/>
<name>A0A7C4A020_9CYAN</name>
<keyword evidence="1" id="KW-1133">Transmembrane helix</keyword>
<dbReference type="InterPro" id="IPR049500">
    <property type="entry name" value="Peptidase_M50B-like"/>
</dbReference>
<dbReference type="PANTHER" id="PTHR33979">
    <property type="entry name" value="OS02G0221600 PROTEIN"/>
    <property type="match status" value="1"/>
</dbReference>
<organism evidence="2">
    <name type="scientific">Planktothricoides sp. SpSt-374</name>
    <dbReference type="NCBI Taxonomy" id="2282167"/>
    <lineage>
        <taxon>Bacteria</taxon>
        <taxon>Bacillati</taxon>
        <taxon>Cyanobacteriota</taxon>
        <taxon>Cyanophyceae</taxon>
        <taxon>Oscillatoriophycideae</taxon>
        <taxon>Oscillatoriales</taxon>
        <taxon>Oscillatoriaceae</taxon>
        <taxon>Planktothricoides</taxon>
    </lineage>
</organism>
<protein>
    <submittedName>
        <fullName evidence="2">M50 family peptidase</fullName>
    </submittedName>
</protein>
<sequence>MRNPNREPFPSHPLPSGPGGGTLGIGWLLGAAVVTVILWQVPWGQYILYPFSILATWFHEMGHGLTAILLGGDFHQLRIYPSGSGIAIHGGSLFLGPIGRALVAAGGLMGPPLAGAGFILASRQFRTAHYCLLFLGGLLVVSALIWVRSLFGILAITILGVSILAIALKTPQWFQGFAIQFLGVQACINTFHQVDYLFTRTAAIGGKSMLSDTGQIAQQLLLPYWFWGGLIAAASLLLLVQSLRLAYRS</sequence>
<gene>
    <name evidence="2" type="ORF">ENR15_20460</name>
</gene>
<comment type="caution">
    <text evidence="2">The sequence shown here is derived from an EMBL/GenBank/DDBJ whole genome shotgun (WGS) entry which is preliminary data.</text>
</comment>
<evidence type="ECO:0000256" key="1">
    <source>
        <dbReference type="SAM" id="Phobius"/>
    </source>
</evidence>
<feature type="transmembrane region" description="Helical" evidence="1">
    <location>
        <begin position="101"/>
        <end position="121"/>
    </location>
</feature>
<keyword evidence="1" id="KW-0472">Membrane</keyword>
<dbReference type="EMBL" id="DSPX01000202">
    <property type="protein sequence ID" value="HGG02947.1"/>
    <property type="molecule type" value="Genomic_DNA"/>
</dbReference>
<dbReference type="PANTHER" id="PTHR33979:SF2">
    <property type="entry name" value="PEPTIDASE M50B-LIKE-DOMAIN-CONTAINING PROTEIN"/>
    <property type="match status" value="1"/>
</dbReference>
<keyword evidence="1" id="KW-0812">Transmembrane</keyword>
<feature type="transmembrane region" description="Helical" evidence="1">
    <location>
        <begin position="224"/>
        <end position="247"/>
    </location>
</feature>
<feature type="transmembrane region" description="Helical" evidence="1">
    <location>
        <begin position="127"/>
        <end position="145"/>
    </location>
</feature>
<feature type="transmembrane region" description="Helical" evidence="1">
    <location>
        <begin position="150"/>
        <end position="168"/>
    </location>
</feature>
<feature type="transmembrane region" description="Helical" evidence="1">
    <location>
        <begin position="47"/>
        <end position="70"/>
    </location>
</feature>
<dbReference type="Pfam" id="PF13398">
    <property type="entry name" value="Peptidase_M50B"/>
    <property type="match status" value="1"/>
</dbReference>
<reference evidence="2" key="1">
    <citation type="journal article" date="2020" name="mSystems">
        <title>Genome- and Community-Level Interaction Insights into Carbon Utilization and Element Cycling Functions of Hydrothermarchaeota in Hydrothermal Sediment.</title>
        <authorList>
            <person name="Zhou Z."/>
            <person name="Liu Y."/>
            <person name="Xu W."/>
            <person name="Pan J."/>
            <person name="Luo Z.H."/>
            <person name="Li M."/>
        </authorList>
    </citation>
    <scope>NUCLEOTIDE SEQUENCE [LARGE SCALE GENOMIC DNA]</scope>
    <source>
        <strain evidence="2">SpSt-374</strain>
    </source>
</reference>
<proteinExistence type="predicted"/>
<evidence type="ECO:0000313" key="2">
    <source>
        <dbReference type="EMBL" id="HGG02947.1"/>
    </source>
</evidence>
<accession>A0A7C4A020</accession>